<name>A0A2P2QCN6_RHIMU</name>
<protein>
    <submittedName>
        <fullName evidence="1">Uncharacterized protein</fullName>
    </submittedName>
</protein>
<organism evidence="1">
    <name type="scientific">Rhizophora mucronata</name>
    <name type="common">Asiatic mangrove</name>
    <dbReference type="NCBI Taxonomy" id="61149"/>
    <lineage>
        <taxon>Eukaryota</taxon>
        <taxon>Viridiplantae</taxon>
        <taxon>Streptophyta</taxon>
        <taxon>Embryophyta</taxon>
        <taxon>Tracheophyta</taxon>
        <taxon>Spermatophyta</taxon>
        <taxon>Magnoliopsida</taxon>
        <taxon>eudicotyledons</taxon>
        <taxon>Gunneridae</taxon>
        <taxon>Pentapetalae</taxon>
        <taxon>rosids</taxon>
        <taxon>fabids</taxon>
        <taxon>Malpighiales</taxon>
        <taxon>Rhizophoraceae</taxon>
        <taxon>Rhizophora</taxon>
    </lineage>
</organism>
<accession>A0A2P2QCN6</accession>
<dbReference type="EMBL" id="GGEC01084215">
    <property type="protein sequence ID" value="MBX64699.1"/>
    <property type="molecule type" value="Transcribed_RNA"/>
</dbReference>
<dbReference type="AlphaFoldDB" id="A0A2P2QCN6"/>
<proteinExistence type="predicted"/>
<sequence>MCMGHQISQKLLLCLISLESQVHDSHTI</sequence>
<evidence type="ECO:0000313" key="1">
    <source>
        <dbReference type="EMBL" id="MBX64699.1"/>
    </source>
</evidence>
<reference evidence="1" key="1">
    <citation type="submission" date="2018-02" db="EMBL/GenBank/DDBJ databases">
        <title>Rhizophora mucronata_Transcriptome.</title>
        <authorList>
            <person name="Meera S.P."/>
            <person name="Sreeshan A."/>
            <person name="Augustine A."/>
        </authorList>
    </citation>
    <scope>NUCLEOTIDE SEQUENCE</scope>
    <source>
        <tissue evidence="1">Leaf</tissue>
    </source>
</reference>